<dbReference type="InterPro" id="IPR029016">
    <property type="entry name" value="GAF-like_dom_sf"/>
</dbReference>
<dbReference type="Pfam" id="PF13185">
    <property type="entry name" value="GAF_2"/>
    <property type="match status" value="1"/>
</dbReference>
<keyword evidence="2" id="KW-1133">Transmembrane helix</keyword>
<gene>
    <name evidence="5" type="ORF">GWP43_07000</name>
</gene>
<dbReference type="InterPro" id="IPR036457">
    <property type="entry name" value="PPM-type-like_dom_sf"/>
</dbReference>
<keyword evidence="2" id="KW-0472">Membrane</keyword>
<dbReference type="Proteomes" id="UP000464374">
    <property type="component" value="Chromosome"/>
</dbReference>
<dbReference type="InterPro" id="IPR001932">
    <property type="entry name" value="PPM-type_phosphatase-like_dom"/>
</dbReference>
<evidence type="ECO:0000259" key="4">
    <source>
        <dbReference type="SMART" id="SM00331"/>
    </source>
</evidence>
<feature type="transmembrane region" description="Helical" evidence="2">
    <location>
        <begin position="6"/>
        <end position="26"/>
    </location>
</feature>
<reference evidence="5 6" key="1">
    <citation type="submission" date="2020-01" db="EMBL/GenBank/DDBJ databases">
        <title>Complete genome sequence of a human oral phylogroup 1 Treponema sp. strain ATCC 700766, originally isolated from periodontitis dental plaque.</title>
        <authorList>
            <person name="Chan Y."/>
            <person name="Huo Y.-B."/>
            <person name="Yu X.-L."/>
            <person name="Zeng H."/>
            <person name="Leung W.-K."/>
            <person name="Watt R.M."/>
        </authorList>
    </citation>
    <scope>NUCLEOTIDE SEQUENCE [LARGE SCALE GENOMIC DNA]</scope>
    <source>
        <strain evidence="5 6">OMZ 804</strain>
    </source>
</reference>
<keyword evidence="1" id="KW-0378">Hydrolase</keyword>
<dbReference type="PANTHER" id="PTHR43156:SF2">
    <property type="entry name" value="STAGE II SPORULATION PROTEIN E"/>
    <property type="match status" value="1"/>
</dbReference>
<evidence type="ECO:0000259" key="3">
    <source>
        <dbReference type="SMART" id="SM00065"/>
    </source>
</evidence>
<organism evidence="5 6">
    <name type="scientific">Treponema vincentii</name>
    <dbReference type="NCBI Taxonomy" id="69710"/>
    <lineage>
        <taxon>Bacteria</taxon>
        <taxon>Pseudomonadati</taxon>
        <taxon>Spirochaetota</taxon>
        <taxon>Spirochaetia</taxon>
        <taxon>Spirochaetales</taxon>
        <taxon>Treponemataceae</taxon>
        <taxon>Treponema</taxon>
    </lineage>
</organism>
<evidence type="ECO:0000313" key="5">
    <source>
        <dbReference type="EMBL" id="QHX43233.1"/>
    </source>
</evidence>
<proteinExistence type="predicted"/>
<dbReference type="AlphaFoldDB" id="A0A6P1Y239"/>
<dbReference type="Gene3D" id="3.30.450.40">
    <property type="match status" value="1"/>
</dbReference>
<sequence>MKTVSAATVFLAISIVCSLFFVIRAIKNRKSIQSTQLYNIILAVIMLLSIAAAGFFRYISFPFASLALGALCFILLVVIASNDAVYRREYMALKTQMELVQEELIKAQRPDETAMRAKELLPVGNTFLIKAAEAIRQQTDTAGILGFINKIMIEQLFADGGVILTIGEFEDVLSVKAYSGTYPPPYKLPDDVPHQQDQVATNFRYAEFPLNNSFFGEVARSAQSILIPHAQEDSRIVINGEEPFLMPGSLLTLPMVYRDTVEGLISLSRSANHAPFTESDLQIGEILASYATAALKLIYDLQDETELNTIENETDIASRIQKILLPKKLIDTTDLNFSVLFNQARGVCSDYYDIIQSQRDRLFCIIADVAGKSIHACIVMVMIRSLLYLITNTAQNTQNILDILNKGITGKISIDHYASISLLTYIPAEKSIEYVNAGTQSLLLWKALTKKLIRLEQKSDPIGVDSKSVYTCKKIPVEKGDIAVLFTDGVIETLNGRGEPFGLKALAEILVANASLSAKAITEKINKQIRTFIGKTAPHDDQTVMIIKVK</sequence>
<feature type="domain" description="GAF" evidence="3">
    <location>
        <begin position="140"/>
        <end position="305"/>
    </location>
</feature>
<keyword evidence="2" id="KW-0812">Transmembrane</keyword>
<dbReference type="InterPro" id="IPR052016">
    <property type="entry name" value="Bact_Sigma-Reg"/>
</dbReference>
<dbReference type="Pfam" id="PF07228">
    <property type="entry name" value="SpoIIE"/>
    <property type="match status" value="1"/>
</dbReference>
<name>A0A6P1Y239_9SPIR</name>
<evidence type="ECO:0000256" key="1">
    <source>
        <dbReference type="ARBA" id="ARBA00022801"/>
    </source>
</evidence>
<dbReference type="SMART" id="SM00065">
    <property type="entry name" value="GAF"/>
    <property type="match status" value="1"/>
</dbReference>
<dbReference type="SUPFAM" id="SSF55781">
    <property type="entry name" value="GAF domain-like"/>
    <property type="match status" value="1"/>
</dbReference>
<dbReference type="KEGG" id="trz:GWP43_07000"/>
<dbReference type="InterPro" id="IPR003018">
    <property type="entry name" value="GAF"/>
</dbReference>
<dbReference type="SMART" id="SM00331">
    <property type="entry name" value="PP2C_SIG"/>
    <property type="match status" value="1"/>
</dbReference>
<feature type="transmembrane region" description="Helical" evidence="2">
    <location>
        <begin position="38"/>
        <end position="59"/>
    </location>
</feature>
<dbReference type="EMBL" id="CP048020">
    <property type="protein sequence ID" value="QHX43233.1"/>
    <property type="molecule type" value="Genomic_DNA"/>
</dbReference>
<dbReference type="Gene3D" id="3.60.40.10">
    <property type="entry name" value="PPM-type phosphatase domain"/>
    <property type="match status" value="1"/>
</dbReference>
<evidence type="ECO:0000313" key="6">
    <source>
        <dbReference type="Proteomes" id="UP000464374"/>
    </source>
</evidence>
<protein>
    <submittedName>
        <fullName evidence="5">SpoIIE family protein phosphatase</fullName>
    </submittedName>
</protein>
<dbReference type="SUPFAM" id="SSF81606">
    <property type="entry name" value="PP2C-like"/>
    <property type="match status" value="1"/>
</dbReference>
<feature type="transmembrane region" description="Helical" evidence="2">
    <location>
        <begin position="65"/>
        <end position="86"/>
    </location>
</feature>
<evidence type="ECO:0000256" key="2">
    <source>
        <dbReference type="SAM" id="Phobius"/>
    </source>
</evidence>
<dbReference type="PANTHER" id="PTHR43156">
    <property type="entry name" value="STAGE II SPORULATION PROTEIN E-RELATED"/>
    <property type="match status" value="1"/>
</dbReference>
<dbReference type="GO" id="GO:0016791">
    <property type="term" value="F:phosphatase activity"/>
    <property type="evidence" value="ECO:0007669"/>
    <property type="project" value="TreeGrafter"/>
</dbReference>
<accession>A0A6P1Y239</accession>
<feature type="domain" description="PPM-type phosphatase" evidence="4">
    <location>
        <begin position="332"/>
        <end position="549"/>
    </location>
</feature>